<dbReference type="CDD" id="cd00190">
    <property type="entry name" value="Tryp_SPc"/>
    <property type="match status" value="1"/>
</dbReference>
<dbReference type="InterPro" id="IPR001314">
    <property type="entry name" value="Peptidase_S1A"/>
</dbReference>
<dbReference type="KEGG" id="dvi:6630161"/>
<accession>B4M051</accession>
<evidence type="ECO:0000256" key="3">
    <source>
        <dbReference type="ARBA" id="ARBA00022670"/>
    </source>
</evidence>
<evidence type="ECO:0000259" key="11">
    <source>
        <dbReference type="PROSITE" id="PS50240"/>
    </source>
</evidence>
<dbReference type="InterPro" id="IPR051333">
    <property type="entry name" value="CLIP_Serine_Protease"/>
</dbReference>
<gene>
    <name evidence="12" type="primary">Dvir\GJ22607</name>
    <name evidence="12" type="ORF">Dvir_GJ22607</name>
</gene>
<evidence type="ECO:0000313" key="13">
    <source>
        <dbReference type="Proteomes" id="UP000008792"/>
    </source>
</evidence>
<feature type="signal peptide" evidence="10">
    <location>
        <begin position="1"/>
        <end position="19"/>
    </location>
</feature>
<evidence type="ECO:0000256" key="7">
    <source>
        <dbReference type="ARBA" id="ARBA00023145"/>
    </source>
</evidence>
<dbReference type="GO" id="GO:0006508">
    <property type="term" value="P:proteolysis"/>
    <property type="evidence" value="ECO:0007669"/>
    <property type="project" value="UniProtKB-KW"/>
</dbReference>
<dbReference type="InParanoid" id="B4M051"/>
<dbReference type="Gene3D" id="2.40.10.10">
    <property type="entry name" value="Trypsin-like serine proteases"/>
    <property type="match status" value="1"/>
</dbReference>
<feature type="chain" id="PRO_5006457554" description="Peptidase S1 domain-containing protein" evidence="10">
    <location>
        <begin position="20"/>
        <end position="517"/>
    </location>
</feature>
<protein>
    <recommendedName>
        <fullName evidence="11">Peptidase S1 domain-containing protein</fullName>
    </recommendedName>
</protein>
<evidence type="ECO:0000256" key="4">
    <source>
        <dbReference type="ARBA" id="ARBA00022729"/>
    </source>
</evidence>
<dbReference type="Proteomes" id="UP000008792">
    <property type="component" value="Unassembled WGS sequence"/>
</dbReference>
<dbReference type="AlphaFoldDB" id="B4M051"/>
<dbReference type="Pfam" id="PF16030">
    <property type="entry name" value="GD_N"/>
    <property type="match status" value="1"/>
</dbReference>
<dbReference type="MEROPS" id="S01.A52"/>
<dbReference type="PANTHER" id="PTHR24260">
    <property type="match status" value="1"/>
</dbReference>
<dbReference type="eggNOG" id="KOG3627">
    <property type="taxonomic scope" value="Eukaryota"/>
</dbReference>
<sequence>MSTQLRLLLVAIVLMASVAQRLPENSCAKYFQYVQNGIGSFQGEVTLALQNGRNRIDVRFSMRGIIDVTVMGALQPYPDEATARASLGAAKFRLSLWPDVSGVLPKLTRLAFNDFTLCTASEYDPPTSFFNRFYEFHINNLQSPRWLVPTPVGQTFSQGQTDVEIKTVIFDGSEDAIAHILSDFVNEQRSTTAAAWSPWQTAIVRGTTSSVVRQSWPPSTTPTVPIASPAPWPSATPAPPLTPTANWLNPKAVSSPSASKSTYECGQDETLVPFILRGEGYPRGRFPWLTAVYYKQSFSFDFKCGGSLVSTSVVITAAHCVYNVKEDRVRVGVGRYDLRDDKEEGAEARDVSRIRVHPEFSMRVQLQPDSDIALLTLETPVIFNDIISPICLWEAAETEIAAEVGSIAGWGTDEKGNDVTRYPHVVEAKIASEADCANSWNGQRVLVRTLCASNLDGSGPCLGDSGGGLMIKHNNRWLLRAVVSQGKRSPTEFCNHTVYVLYCDLAKHMNWISQNIN</sequence>
<keyword evidence="8" id="KW-1015">Disulfide bond</keyword>
<keyword evidence="3" id="KW-0645">Protease</keyword>
<keyword evidence="4 10" id="KW-0732">Signal</keyword>
<keyword evidence="7" id="KW-0865">Zymogen</keyword>
<dbReference type="PROSITE" id="PS50240">
    <property type="entry name" value="TRYPSIN_DOM"/>
    <property type="match status" value="1"/>
</dbReference>
<evidence type="ECO:0000313" key="12">
    <source>
        <dbReference type="EMBL" id="EDW68301.2"/>
    </source>
</evidence>
<reference evidence="12 13" key="1">
    <citation type="journal article" date="2007" name="Nature">
        <title>Evolution of genes and genomes on the Drosophila phylogeny.</title>
        <authorList>
            <consortium name="Drosophila 12 Genomes Consortium"/>
            <person name="Clark A.G."/>
            <person name="Eisen M.B."/>
            <person name="Smith D.R."/>
            <person name="Bergman C.M."/>
            <person name="Oliver B."/>
            <person name="Markow T.A."/>
            <person name="Kaufman T.C."/>
            <person name="Kellis M."/>
            <person name="Gelbart W."/>
            <person name="Iyer V.N."/>
            <person name="Pollard D.A."/>
            <person name="Sackton T.B."/>
            <person name="Larracuente A.M."/>
            <person name="Singh N.D."/>
            <person name="Abad J.P."/>
            <person name="Abt D.N."/>
            <person name="Adryan B."/>
            <person name="Aguade M."/>
            <person name="Akashi H."/>
            <person name="Anderson W.W."/>
            <person name="Aquadro C.F."/>
            <person name="Ardell D.H."/>
            <person name="Arguello R."/>
            <person name="Artieri C.G."/>
            <person name="Barbash D.A."/>
            <person name="Barker D."/>
            <person name="Barsanti P."/>
            <person name="Batterham P."/>
            <person name="Batzoglou S."/>
            <person name="Begun D."/>
            <person name="Bhutkar A."/>
            <person name="Blanco E."/>
            <person name="Bosak S.A."/>
            <person name="Bradley R.K."/>
            <person name="Brand A.D."/>
            <person name="Brent M.R."/>
            <person name="Brooks A.N."/>
            <person name="Brown R.H."/>
            <person name="Butlin R.K."/>
            <person name="Caggese C."/>
            <person name="Calvi B.R."/>
            <person name="Bernardo de Carvalho A."/>
            <person name="Caspi A."/>
            <person name="Castrezana S."/>
            <person name="Celniker S.E."/>
            <person name="Chang J.L."/>
            <person name="Chapple C."/>
            <person name="Chatterji S."/>
            <person name="Chinwalla A."/>
            <person name="Civetta A."/>
            <person name="Clifton S.W."/>
            <person name="Comeron J.M."/>
            <person name="Costello J.C."/>
            <person name="Coyne J.A."/>
            <person name="Daub J."/>
            <person name="David R.G."/>
            <person name="Delcher A.L."/>
            <person name="Delehaunty K."/>
            <person name="Do C.B."/>
            <person name="Ebling H."/>
            <person name="Edwards K."/>
            <person name="Eickbush T."/>
            <person name="Evans J.D."/>
            <person name="Filipski A."/>
            <person name="Findeiss S."/>
            <person name="Freyhult E."/>
            <person name="Fulton L."/>
            <person name="Fulton R."/>
            <person name="Garcia A.C."/>
            <person name="Gardiner A."/>
            <person name="Garfield D.A."/>
            <person name="Garvin B.E."/>
            <person name="Gibson G."/>
            <person name="Gilbert D."/>
            <person name="Gnerre S."/>
            <person name="Godfrey J."/>
            <person name="Good R."/>
            <person name="Gotea V."/>
            <person name="Gravely B."/>
            <person name="Greenberg A.J."/>
            <person name="Griffiths-Jones S."/>
            <person name="Gross S."/>
            <person name="Guigo R."/>
            <person name="Gustafson E.A."/>
            <person name="Haerty W."/>
            <person name="Hahn M.W."/>
            <person name="Halligan D.L."/>
            <person name="Halpern A.L."/>
            <person name="Halter G.M."/>
            <person name="Han M.V."/>
            <person name="Heger A."/>
            <person name="Hillier L."/>
            <person name="Hinrichs A.S."/>
            <person name="Holmes I."/>
            <person name="Hoskins R.A."/>
            <person name="Hubisz M.J."/>
            <person name="Hultmark D."/>
            <person name="Huntley M.A."/>
            <person name="Jaffe D.B."/>
            <person name="Jagadeeshan S."/>
            <person name="Jeck W.R."/>
            <person name="Johnson J."/>
            <person name="Jones C.D."/>
            <person name="Jordan W.C."/>
            <person name="Karpen G.H."/>
            <person name="Kataoka E."/>
            <person name="Keightley P.D."/>
            <person name="Kheradpour P."/>
            <person name="Kirkness E.F."/>
            <person name="Koerich L.B."/>
            <person name="Kristiansen K."/>
            <person name="Kudrna D."/>
            <person name="Kulathinal R.J."/>
            <person name="Kumar S."/>
            <person name="Kwok R."/>
            <person name="Lander E."/>
            <person name="Langley C.H."/>
            <person name="Lapoint R."/>
            <person name="Lazzaro B.P."/>
            <person name="Lee S.J."/>
            <person name="Levesque L."/>
            <person name="Li R."/>
            <person name="Lin C.F."/>
            <person name="Lin M.F."/>
            <person name="Lindblad-Toh K."/>
            <person name="Llopart A."/>
            <person name="Long M."/>
            <person name="Low L."/>
            <person name="Lozovsky E."/>
            <person name="Lu J."/>
            <person name="Luo M."/>
            <person name="Machado C.A."/>
            <person name="Makalowski W."/>
            <person name="Marzo M."/>
            <person name="Matsuda M."/>
            <person name="Matzkin L."/>
            <person name="McAllister B."/>
            <person name="McBride C.S."/>
            <person name="McKernan B."/>
            <person name="McKernan K."/>
            <person name="Mendez-Lago M."/>
            <person name="Minx P."/>
            <person name="Mollenhauer M.U."/>
            <person name="Montooth K."/>
            <person name="Mount S.M."/>
            <person name="Mu X."/>
            <person name="Myers E."/>
            <person name="Negre B."/>
            <person name="Newfeld S."/>
            <person name="Nielsen R."/>
            <person name="Noor M.A."/>
            <person name="O'Grady P."/>
            <person name="Pachter L."/>
            <person name="Papaceit M."/>
            <person name="Parisi M.J."/>
            <person name="Parisi M."/>
            <person name="Parts L."/>
            <person name="Pedersen J.S."/>
            <person name="Pesole G."/>
            <person name="Phillippy A.M."/>
            <person name="Ponting C.P."/>
            <person name="Pop M."/>
            <person name="Porcelli D."/>
            <person name="Powell J.R."/>
            <person name="Prohaska S."/>
            <person name="Pruitt K."/>
            <person name="Puig M."/>
            <person name="Quesneville H."/>
            <person name="Ram K.R."/>
            <person name="Rand D."/>
            <person name="Rasmussen M.D."/>
            <person name="Reed L.K."/>
            <person name="Reenan R."/>
            <person name="Reily A."/>
            <person name="Remington K.A."/>
            <person name="Rieger T.T."/>
            <person name="Ritchie M.G."/>
            <person name="Robin C."/>
            <person name="Rogers Y.H."/>
            <person name="Rohde C."/>
            <person name="Rozas J."/>
            <person name="Rubenfield M.J."/>
            <person name="Ruiz A."/>
            <person name="Russo S."/>
            <person name="Salzberg S.L."/>
            <person name="Sanchez-Gracia A."/>
            <person name="Saranga D.J."/>
            <person name="Sato H."/>
            <person name="Schaeffer S.W."/>
            <person name="Schatz M.C."/>
            <person name="Schlenke T."/>
            <person name="Schwartz R."/>
            <person name="Segarra C."/>
            <person name="Singh R.S."/>
            <person name="Sirot L."/>
            <person name="Sirota M."/>
            <person name="Sisneros N.B."/>
            <person name="Smith C.D."/>
            <person name="Smith T.F."/>
            <person name="Spieth J."/>
            <person name="Stage D.E."/>
            <person name="Stark A."/>
            <person name="Stephan W."/>
            <person name="Strausberg R.L."/>
            <person name="Strempel S."/>
            <person name="Sturgill D."/>
            <person name="Sutton G."/>
            <person name="Sutton G.G."/>
            <person name="Tao W."/>
            <person name="Teichmann S."/>
            <person name="Tobari Y.N."/>
            <person name="Tomimura Y."/>
            <person name="Tsolas J.M."/>
            <person name="Valente V.L."/>
            <person name="Venter E."/>
            <person name="Venter J.C."/>
            <person name="Vicario S."/>
            <person name="Vieira F.G."/>
            <person name="Vilella A.J."/>
            <person name="Villasante A."/>
            <person name="Walenz B."/>
            <person name="Wang J."/>
            <person name="Wasserman M."/>
            <person name="Watts T."/>
            <person name="Wilson D."/>
            <person name="Wilson R.K."/>
            <person name="Wing R.A."/>
            <person name="Wolfner M.F."/>
            <person name="Wong A."/>
            <person name="Wong G.K."/>
            <person name="Wu C.I."/>
            <person name="Wu G."/>
            <person name="Yamamoto D."/>
            <person name="Yang H.P."/>
            <person name="Yang S.P."/>
            <person name="Yorke J.A."/>
            <person name="Yoshida K."/>
            <person name="Zdobnov E."/>
            <person name="Zhang P."/>
            <person name="Zhang Y."/>
            <person name="Zimin A.V."/>
            <person name="Baldwin J."/>
            <person name="Abdouelleil A."/>
            <person name="Abdulkadir J."/>
            <person name="Abebe A."/>
            <person name="Abera B."/>
            <person name="Abreu J."/>
            <person name="Acer S.C."/>
            <person name="Aftuck L."/>
            <person name="Alexander A."/>
            <person name="An P."/>
            <person name="Anderson E."/>
            <person name="Anderson S."/>
            <person name="Arachi H."/>
            <person name="Azer M."/>
            <person name="Bachantsang P."/>
            <person name="Barry A."/>
            <person name="Bayul T."/>
            <person name="Berlin A."/>
            <person name="Bessette D."/>
            <person name="Bloom T."/>
            <person name="Blye J."/>
            <person name="Boguslavskiy L."/>
            <person name="Bonnet C."/>
            <person name="Boukhgalter B."/>
            <person name="Bourzgui I."/>
            <person name="Brown A."/>
            <person name="Cahill P."/>
            <person name="Channer S."/>
            <person name="Cheshatsang Y."/>
            <person name="Chuda L."/>
            <person name="Citroen M."/>
            <person name="Collymore A."/>
            <person name="Cooke P."/>
            <person name="Costello M."/>
            <person name="D'Aco K."/>
            <person name="Daza R."/>
            <person name="De Haan G."/>
            <person name="DeGray S."/>
            <person name="DeMaso C."/>
            <person name="Dhargay N."/>
            <person name="Dooley K."/>
            <person name="Dooley E."/>
            <person name="Doricent M."/>
            <person name="Dorje P."/>
            <person name="Dorjee K."/>
            <person name="Dupes A."/>
            <person name="Elong R."/>
            <person name="Falk J."/>
            <person name="Farina A."/>
            <person name="Faro S."/>
            <person name="Ferguson D."/>
            <person name="Fisher S."/>
            <person name="Foley C.D."/>
            <person name="Franke A."/>
            <person name="Friedrich D."/>
            <person name="Gadbois L."/>
            <person name="Gearin G."/>
            <person name="Gearin C.R."/>
            <person name="Giannoukos G."/>
            <person name="Goode T."/>
            <person name="Graham J."/>
            <person name="Grandbois E."/>
            <person name="Grewal S."/>
            <person name="Gyaltsen K."/>
            <person name="Hafez N."/>
            <person name="Hagos B."/>
            <person name="Hall J."/>
            <person name="Henson C."/>
            <person name="Hollinger A."/>
            <person name="Honan T."/>
            <person name="Huard M.D."/>
            <person name="Hughes L."/>
            <person name="Hurhula B."/>
            <person name="Husby M.E."/>
            <person name="Kamat A."/>
            <person name="Kanga B."/>
            <person name="Kashin S."/>
            <person name="Khazanovich D."/>
            <person name="Kisner P."/>
            <person name="Lance K."/>
            <person name="Lara M."/>
            <person name="Lee W."/>
            <person name="Lennon N."/>
            <person name="Letendre F."/>
            <person name="LeVine R."/>
            <person name="Lipovsky A."/>
            <person name="Liu X."/>
            <person name="Liu J."/>
            <person name="Liu S."/>
            <person name="Lokyitsang T."/>
            <person name="Lokyitsang Y."/>
            <person name="Lubonja R."/>
            <person name="Lui A."/>
            <person name="MacDonald P."/>
            <person name="Magnisalis V."/>
            <person name="Maru K."/>
            <person name="Matthews C."/>
            <person name="McCusker W."/>
            <person name="McDonough S."/>
            <person name="Mehta T."/>
            <person name="Meldrim J."/>
            <person name="Meneus L."/>
            <person name="Mihai O."/>
            <person name="Mihalev A."/>
            <person name="Mihova T."/>
            <person name="Mittelman R."/>
            <person name="Mlenga V."/>
            <person name="Montmayeur A."/>
            <person name="Mulrain L."/>
            <person name="Navidi A."/>
            <person name="Naylor J."/>
            <person name="Negash T."/>
            <person name="Nguyen T."/>
            <person name="Nguyen N."/>
            <person name="Nicol R."/>
            <person name="Norbu C."/>
            <person name="Norbu N."/>
            <person name="Novod N."/>
            <person name="O'Neill B."/>
            <person name="Osman S."/>
            <person name="Markiewicz E."/>
            <person name="Oyono O.L."/>
            <person name="Patti C."/>
            <person name="Phunkhang P."/>
            <person name="Pierre F."/>
            <person name="Priest M."/>
            <person name="Raghuraman S."/>
            <person name="Rege F."/>
            <person name="Reyes R."/>
            <person name="Rise C."/>
            <person name="Rogov P."/>
            <person name="Ross K."/>
            <person name="Ryan E."/>
            <person name="Settipalli S."/>
            <person name="Shea T."/>
            <person name="Sherpa N."/>
            <person name="Shi L."/>
            <person name="Shih D."/>
            <person name="Sparrow T."/>
            <person name="Spaulding J."/>
            <person name="Stalker J."/>
            <person name="Stange-Thomann N."/>
            <person name="Stavropoulos S."/>
            <person name="Stone C."/>
            <person name="Strader C."/>
            <person name="Tesfaye S."/>
            <person name="Thomson T."/>
            <person name="Thoulutsang Y."/>
            <person name="Thoulutsang D."/>
            <person name="Topham K."/>
            <person name="Topping I."/>
            <person name="Tsamla T."/>
            <person name="Vassiliev H."/>
            <person name="Vo A."/>
            <person name="Wangchuk T."/>
            <person name="Wangdi T."/>
            <person name="Weiand M."/>
            <person name="Wilkinson J."/>
            <person name="Wilson A."/>
            <person name="Yadav S."/>
            <person name="Young G."/>
            <person name="Yu Q."/>
            <person name="Zembek L."/>
            <person name="Zhong D."/>
            <person name="Zimmer A."/>
            <person name="Zwirko Z."/>
            <person name="Jaffe D.B."/>
            <person name="Alvarez P."/>
            <person name="Brockman W."/>
            <person name="Butler J."/>
            <person name="Chin C."/>
            <person name="Gnerre S."/>
            <person name="Grabherr M."/>
            <person name="Kleber M."/>
            <person name="Mauceli E."/>
            <person name="MacCallum I."/>
        </authorList>
    </citation>
    <scope>NUCLEOTIDE SEQUENCE [LARGE SCALE GENOMIC DNA]</scope>
    <source>
        <strain evidence="13">Tucson 15010-1051.87</strain>
    </source>
</reference>
<dbReference type="EMBL" id="CH940650">
    <property type="protein sequence ID" value="EDW68301.2"/>
    <property type="molecule type" value="Genomic_DNA"/>
</dbReference>
<feature type="compositionally biased region" description="Polar residues" evidence="9">
    <location>
        <begin position="212"/>
        <end position="223"/>
    </location>
</feature>
<keyword evidence="13" id="KW-1185">Reference proteome</keyword>
<feature type="region of interest" description="Disordered" evidence="9">
    <location>
        <begin position="212"/>
        <end position="263"/>
    </location>
</feature>
<evidence type="ECO:0000256" key="10">
    <source>
        <dbReference type="SAM" id="SignalP"/>
    </source>
</evidence>
<dbReference type="Pfam" id="PF00089">
    <property type="entry name" value="Trypsin"/>
    <property type="match status" value="1"/>
</dbReference>
<proteinExistence type="predicted"/>
<evidence type="ECO:0000256" key="2">
    <source>
        <dbReference type="ARBA" id="ARBA00022525"/>
    </source>
</evidence>
<dbReference type="HOGENOM" id="CLU_006842_16_1_1"/>
<dbReference type="SMART" id="SM00020">
    <property type="entry name" value="Tryp_SPc"/>
    <property type="match status" value="1"/>
</dbReference>
<evidence type="ECO:0000256" key="9">
    <source>
        <dbReference type="SAM" id="MobiDB-lite"/>
    </source>
</evidence>
<dbReference type="OrthoDB" id="238681at2759"/>
<dbReference type="InterPro" id="IPR001254">
    <property type="entry name" value="Trypsin_dom"/>
</dbReference>
<name>B4M051_DROVI</name>
<dbReference type="PANTHER" id="PTHR24260:SF143">
    <property type="entry name" value="SERINE PROTEASE GD-LIKE PROTEIN"/>
    <property type="match status" value="1"/>
</dbReference>
<dbReference type="PRINTS" id="PR00722">
    <property type="entry name" value="CHYMOTRYPSIN"/>
</dbReference>
<evidence type="ECO:0000256" key="6">
    <source>
        <dbReference type="ARBA" id="ARBA00022825"/>
    </source>
</evidence>
<dbReference type="GO" id="GO:0004252">
    <property type="term" value="F:serine-type endopeptidase activity"/>
    <property type="evidence" value="ECO:0007669"/>
    <property type="project" value="InterPro"/>
</dbReference>
<dbReference type="STRING" id="7244.B4M051"/>
<dbReference type="InterPro" id="IPR018114">
    <property type="entry name" value="TRYPSIN_HIS"/>
</dbReference>
<feature type="compositionally biased region" description="Pro residues" evidence="9">
    <location>
        <begin position="228"/>
        <end position="242"/>
    </location>
</feature>
<dbReference type="InterPro" id="IPR009003">
    <property type="entry name" value="Peptidase_S1_PA"/>
</dbReference>
<dbReference type="FunFam" id="2.40.10.10:FF:000146">
    <property type="entry name" value="Serine protease 53"/>
    <property type="match status" value="1"/>
</dbReference>
<evidence type="ECO:0000256" key="8">
    <source>
        <dbReference type="ARBA" id="ARBA00023157"/>
    </source>
</evidence>
<dbReference type="InterPro" id="IPR031986">
    <property type="entry name" value="GD_N"/>
</dbReference>
<dbReference type="SUPFAM" id="SSF50494">
    <property type="entry name" value="Trypsin-like serine proteases"/>
    <property type="match status" value="1"/>
</dbReference>
<dbReference type="InterPro" id="IPR043504">
    <property type="entry name" value="Peptidase_S1_PA_chymotrypsin"/>
</dbReference>
<organism evidence="12 13">
    <name type="scientific">Drosophila virilis</name>
    <name type="common">Fruit fly</name>
    <dbReference type="NCBI Taxonomy" id="7244"/>
    <lineage>
        <taxon>Eukaryota</taxon>
        <taxon>Metazoa</taxon>
        <taxon>Ecdysozoa</taxon>
        <taxon>Arthropoda</taxon>
        <taxon>Hexapoda</taxon>
        <taxon>Insecta</taxon>
        <taxon>Pterygota</taxon>
        <taxon>Neoptera</taxon>
        <taxon>Endopterygota</taxon>
        <taxon>Diptera</taxon>
        <taxon>Brachycera</taxon>
        <taxon>Muscomorpha</taxon>
        <taxon>Ephydroidea</taxon>
        <taxon>Drosophilidae</taxon>
        <taxon>Drosophila</taxon>
    </lineage>
</organism>
<feature type="domain" description="Peptidase S1" evidence="11">
    <location>
        <begin position="275"/>
        <end position="517"/>
    </location>
</feature>
<keyword evidence="5" id="KW-0378">Hydrolase</keyword>
<evidence type="ECO:0000256" key="5">
    <source>
        <dbReference type="ARBA" id="ARBA00022801"/>
    </source>
</evidence>
<comment type="subcellular location">
    <subcellularLocation>
        <location evidence="1">Secreted</location>
    </subcellularLocation>
</comment>
<evidence type="ECO:0000256" key="1">
    <source>
        <dbReference type="ARBA" id="ARBA00004613"/>
    </source>
</evidence>
<dbReference type="PROSITE" id="PS00134">
    <property type="entry name" value="TRYPSIN_HIS"/>
    <property type="match status" value="1"/>
</dbReference>
<feature type="compositionally biased region" description="Low complexity" evidence="9">
    <location>
        <begin position="250"/>
        <end position="261"/>
    </location>
</feature>
<keyword evidence="6" id="KW-0720">Serine protease</keyword>
<keyword evidence="2" id="KW-0964">Secreted</keyword>
<dbReference type="SMR" id="B4M051"/>
<dbReference type="GO" id="GO:0005576">
    <property type="term" value="C:extracellular region"/>
    <property type="evidence" value="ECO:0007669"/>
    <property type="project" value="UniProtKB-SubCell"/>
</dbReference>